<reference evidence="3 4" key="1">
    <citation type="submission" date="2020-03" db="EMBL/GenBank/DDBJ databases">
        <title>Two novel Motilibacter sp.</title>
        <authorList>
            <person name="Liu S."/>
        </authorList>
    </citation>
    <scope>NUCLEOTIDE SEQUENCE [LARGE SCALE GENOMIC DNA]</scope>
    <source>
        <strain evidence="3 4">E257</strain>
    </source>
</reference>
<keyword evidence="4" id="KW-1185">Reference proteome</keyword>
<dbReference type="Gene3D" id="1.10.10.10">
    <property type="entry name" value="Winged helix-like DNA-binding domain superfamily/Winged helix DNA-binding domain"/>
    <property type="match status" value="1"/>
</dbReference>
<protein>
    <submittedName>
        <fullName evidence="3">Winged helix-turn-helix transcriptional regulator</fullName>
    </submittedName>
</protein>
<organism evidence="3 4">
    <name type="scientific">Motilibacter deserti</name>
    <dbReference type="NCBI Taxonomy" id="2714956"/>
    <lineage>
        <taxon>Bacteria</taxon>
        <taxon>Bacillati</taxon>
        <taxon>Actinomycetota</taxon>
        <taxon>Actinomycetes</taxon>
        <taxon>Motilibacterales</taxon>
        <taxon>Motilibacteraceae</taxon>
        <taxon>Motilibacter</taxon>
    </lineage>
</organism>
<dbReference type="PRINTS" id="PR00598">
    <property type="entry name" value="HTHMARR"/>
</dbReference>
<dbReference type="PROSITE" id="PS50995">
    <property type="entry name" value="HTH_MARR_2"/>
    <property type="match status" value="1"/>
</dbReference>
<proteinExistence type="predicted"/>
<dbReference type="RefSeq" id="WP_166281492.1">
    <property type="nucleotide sequence ID" value="NZ_JAANNP010000004.1"/>
</dbReference>
<feature type="compositionally biased region" description="Pro residues" evidence="1">
    <location>
        <begin position="174"/>
        <end position="184"/>
    </location>
</feature>
<evidence type="ECO:0000313" key="4">
    <source>
        <dbReference type="Proteomes" id="UP000800981"/>
    </source>
</evidence>
<dbReference type="EMBL" id="JAANNP010000004">
    <property type="protein sequence ID" value="NHC14218.1"/>
    <property type="molecule type" value="Genomic_DNA"/>
</dbReference>
<evidence type="ECO:0000313" key="3">
    <source>
        <dbReference type="EMBL" id="NHC14218.1"/>
    </source>
</evidence>
<gene>
    <name evidence="3" type="ORF">G9H71_10540</name>
</gene>
<name>A0ABX0GTI1_9ACTN</name>
<dbReference type="SUPFAM" id="SSF46785">
    <property type="entry name" value="Winged helix' DNA-binding domain"/>
    <property type="match status" value="1"/>
</dbReference>
<accession>A0ABX0GTI1</accession>
<dbReference type="PANTHER" id="PTHR33164">
    <property type="entry name" value="TRANSCRIPTIONAL REGULATOR, MARR FAMILY"/>
    <property type="match status" value="1"/>
</dbReference>
<dbReference type="InterPro" id="IPR039422">
    <property type="entry name" value="MarR/SlyA-like"/>
</dbReference>
<dbReference type="InterPro" id="IPR036390">
    <property type="entry name" value="WH_DNA-bd_sf"/>
</dbReference>
<evidence type="ECO:0000259" key="2">
    <source>
        <dbReference type="PROSITE" id="PS50995"/>
    </source>
</evidence>
<comment type="caution">
    <text evidence="3">The sequence shown here is derived from an EMBL/GenBank/DDBJ whole genome shotgun (WGS) entry which is preliminary data.</text>
</comment>
<dbReference type="Proteomes" id="UP000800981">
    <property type="component" value="Unassembled WGS sequence"/>
</dbReference>
<dbReference type="SMART" id="SM00347">
    <property type="entry name" value="HTH_MARR"/>
    <property type="match status" value="1"/>
</dbReference>
<feature type="domain" description="HTH marR-type" evidence="2">
    <location>
        <begin position="16"/>
        <end position="148"/>
    </location>
</feature>
<dbReference type="InterPro" id="IPR000835">
    <property type="entry name" value="HTH_MarR-typ"/>
</dbReference>
<evidence type="ECO:0000256" key="1">
    <source>
        <dbReference type="SAM" id="MobiDB-lite"/>
    </source>
</evidence>
<dbReference type="PANTHER" id="PTHR33164:SF43">
    <property type="entry name" value="HTH-TYPE TRANSCRIPTIONAL REPRESSOR YETL"/>
    <property type="match status" value="1"/>
</dbReference>
<sequence length="184" mass="19514">MSQQPAQPGRPAPGPVDRALRDVLTFSALARVEMAERLGLALRDVEAVEHVMTEPAGRPLGPAELARRLGVSTAAATQGLHRLEGKGHVTRRPHPVDGRRQVVEVTAGGAAHVLSELGPLLTSLHEVGAALPPEEQRAVAGYLRRVGEVLRDYVGERSSTAGEDQWPAAGPGPDAGPPSPRRRR</sequence>
<feature type="region of interest" description="Disordered" evidence="1">
    <location>
        <begin position="155"/>
        <end position="184"/>
    </location>
</feature>
<dbReference type="InterPro" id="IPR036388">
    <property type="entry name" value="WH-like_DNA-bd_sf"/>
</dbReference>
<dbReference type="Pfam" id="PF12802">
    <property type="entry name" value="MarR_2"/>
    <property type="match status" value="1"/>
</dbReference>